<evidence type="ECO:0000313" key="2">
    <source>
        <dbReference type="Proteomes" id="UP000295783"/>
    </source>
</evidence>
<dbReference type="InterPro" id="IPR006597">
    <property type="entry name" value="Sel1-like"/>
</dbReference>
<dbReference type="Gene3D" id="1.25.40.10">
    <property type="entry name" value="Tetratricopeptide repeat domain"/>
    <property type="match status" value="1"/>
</dbReference>
<proteinExistence type="predicted"/>
<dbReference type="AlphaFoldDB" id="A0A4R6WN59"/>
<dbReference type="Proteomes" id="UP000295783">
    <property type="component" value="Unassembled WGS sequence"/>
</dbReference>
<organism evidence="1 2">
    <name type="scientific">Dongia mobilis</name>
    <dbReference type="NCBI Taxonomy" id="578943"/>
    <lineage>
        <taxon>Bacteria</taxon>
        <taxon>Pseudomonadati</taxon>
        <taxon>Pseudomonadota</taxon>
        <taxon>Alphaproteobacteria</taxon>
        <taxon>Rhodospirillales</taxon>
        <taxon>Dongiaceae</taxon>
        <taxon>Dongia</taxon>
    </lineage>
</organism>
<sequence length="387" mass="40810">MDARSDLNVRQCVRAAALAPLLVLLLAAIPAGRLALADDNGVCRASLGLDGELRQGADADATAAACLAAAEQRKDPPSQYMAGLIYERGIGREVDSDKAKAWYRRAANKGHAEAQLAMGRLSEKTNYPDWALAWYAKAALSRNQAAAQSLLRLKPLKPDEMWRANMRAIAIDDSFGGLSDVHATGSGIVIAEDVVVTNEHVVEGCTNVTVAPGIPAKVVAADAKRDLAILRTRIRAGEIATLAADPDIATGKPLLTGGYPGAGDNAPTYTVTEGSLSQRKISHKDEVDFWLLTNKIDPGNSGGPLVDEAGLVRGVVFASLPITGIVKKSAPKGGHEGMAIRLAALKGFLDEQKIAFRSAAAEAPMSRNDLDARLAGFTVLVTCFQPE</sequence>
<dbReference type="SUPFAM" id="SSF81901">
    <property type="entry name" value="HCP-like"/>
    <property type="match status" value="1"/>
</dbReference>
<evidence type="ECO:0000313" key="1">
    <source>
        <dbReference type="EMBL" id="TDQ82343.1"/>
    </source>
</evidence>
<accession>A0A4R6WN59</accession>
<dbReference type="SUPFAM" id="SSF50494">
    <property type="entry name" value="Trypsin-like serine proteases"/>
    <property type="match status" value="1"/>
</dbReference>
<reference evidence="1 2" key="1">
    <citation type="submission" date="2019-03" db="EMBL/GenBank/DDBJ databases">
        <title>Genomic Encyclopedia of Type Strains, Phase III (KMG-III): the genomes of soil and plant-associated and newly described type strains.</title>
        <authorList>
            <person name="Whitman W."/>
        </authorList>
    </citation>
    <scope>NUCLEOTIDE SEQUENCE [LARGE SCALE GENOMIC DNA]</scope>
    <source>
        <strain evidence="1 2">CGMCC 1.7660</strain>
    </source>
</reference>
<dbReference type="InterPro" id="IPR011990">
    <property type="entry name" value="TPR-like_helical_dom_sf"/>
</dbReference>
<protein>
    <submittedName>
        <fullName evidence="1">Sel1 repeat-containing protein</fullName>
    </submittedName>
</protein>
<dbReference type="SMART" id="SM00671">
    <property type="entry name" value="SEL1"/>
    <property type="match status" value="2"/>
</dbReference>
<keyword evidence="2" id="KW-1185">Reference proteome</keyword>
<name>A0A4R6WN59_9PROT</name>
<dbReference type="PANTHER" id="PTHR43019">
    <property type="entry name" value="SERINE ENDOPROTEASE DEGS"/>
    <property type="match status" value="1"/>
</dbReference>
<dbReference type="EMBL" id="SNYW01000008">
    <property type="protein sequence ID" value="TDQ82343.1"/>
    <property type="molecule type" value="Genomic_DNA"/>
</dbReference>
<dbReference type="Pfam" id="PF08238">
    <property type="entry name" value="Sel1"/>
    <property type="match status" value="1"/>
</dbReference>
<dbReference type="InterPro" id="IPR009003">
    <property type="entry name" value="Peptidase_S1_PA"/>
</dbReference>
<gene>
    <name evidence="1" type="ORF">A8950_2166</name>
</gene>
<dbReference type="Gene3D" id="2.40.10.120">
    <property type="match status" value="1"/>
</dbReference>
<dbReference type="Pfam" id="PF13365">
    <property type="entry name" value="Trypsin_2"/>
    <property type="match status" value="1"/>
</dbReference>
<comment type="caution">
    <text evidence="1">The sequence shown here is derived from an EMBL/GenBank/DDBJ whole genome shotgun (WGS) entry which is preliminary data.</text>
</comment>
<dbReference type="PANTHER" id="PTHR43019:SF23">
    <property type="entry name" value="PROTEASE DO-LIKE 5, CHLOROPLASTIC"/>
    <property type="match status" value="1"/>
</dbReference>